<protein>
    <submittedName>
        <fullName evidence="3">Uncharacterized protein</fullName>
    </submittedName>
</protein>
<evidence type="ECO:0000313" key="2">
    <source>
        <dbReference type="EMBL" id="QIB75748.1"/>
    </source>
</evidence>
<proteinExistence type="predicted"/>
<dbReference type="EMBL" id="RZHH01000002">
    <property type="protein sequence ID" value="RYJ15214.1"/>
    <property type="molecule type" value="Genomic_DNA"/>
</dbReference>
<dbReference type="EMBL" id="CP048739">
    <property type="protein sequence ID" value="QIB75748.1"/>
    <property type="molecule type" value="Genomic_DNA"/>
</dbReference>
<reference evidence="2 5" key="2">
    <citation type="submission" date="2020-02" db="EMBL/GenBank/DDBJ databases">
        <title>Whole genome sequence of Halogeometricum borinquense strain wsp4.</title>
        <authorList>
            <person name="Verma D.K."/>
            <person name="Gopal K."/>
            <person name="Prasad E.S."/>
        </authorList>
    </citation>
    <scope>NUCLEOTIDE SEQUENCE [LARGE SCALE GENOMIC DNA]</scope>
    <source>
        <strain evidence="5">wsp4</strain>
        <strain evidence="2">Wsp4</strain>
    </source>
</reference>
<evidence type="ECO:0000313" key="5">
    <source>
        <dbReference type="Proteomes" id="UP000465846"/>
    </source>
</evidence>
<evidence type="ECO:0000256" key="1">
    <source>
        <dbReference type="SAM" id="MobiDB-lite"/>
    </source>
</evidence>
<dbReference type="OMA" id="MHTHEYE"/>
<feature type="region of interest" description="Disordered" evidence="1">
    <location>
        <begin position="29"/>
        <end position="61"/>
    </location>
</feature>
<dbReference type="AlphaFoldDB" id="A0A482TB96"/>
<gene>
    <name evidence="3" type="ORF">ELS19_15510</name>
    <name evidence="2" type="ORF">G3I44_16555</name>
</gene>
<accession>A0A482TB96</accession>
<dbReference type="GeneID" id="9992607"/>
<evidence type="ECO:0000313" key="3">
    <source>
        <dbReference type="EMBL" id="RYJ15214.1"/>
    </source>
</evidence>
<dbReference type="RefSeq" id="WP_006053608.1">
    <property type="nucleotide sequence ID" value="NZ_CP048739.1"/>
</dbReference>
<evidence type="ECO:0000313" key="4">
    <source>
        <dbReference type="Proteomes" id="UP000294028"/>
    </source>
</evidence>
<dbReference type="Proteomes" id="UP000294028">
    <property type="component" value="Unassembled WGS sequence"/>
</dbReference>
<name>A0A482TB96_9EURY</name>
<organism evidence="3 4">
    <name type="scientific">Halogeometricum borinquense</name>
    <dbReference type="NCBI Taxonomy" id="60847"/>
    <lineage>
        <taxon>Archaea</taxon>
        <taxon>Methanobacteriati</taxon>
        <taxon>Methanobacteriota</taxon>
        <taxon>Stenosarchaea group</taxon>
        <taxon>Halobacteria</taxon>
        <taxon>Halobacteriales</taxon>
        <taxon>Haloferacaceae</taxon>
        <taxon>Halogeometricum</taxon>
    </lineage>
</organism>
<dbReference type="Proteomes" id="UP000465846">
    <property type="component" value="Chromosome"/>
</dbReference>
<sequence length="93" mass="10491">MHPQIPEFEPLRGVLEAADEPLTAREVLRRLKQPGDSRQSRDGCRTHRHSEPRGDDDTFETAHRVATVLGRAADADGPVEVTRGSPYTYRLRD</sequence>
<reference evidence="3 4" key="1">
    <citation type="submission" date="2018-12" db="EMBL/GenBank/DDBJ databases">
        <title>Genome analysis provides insights into bioremediation potentialities of Halogeometricum borinquense strain N11.</title>
        <authorList>
            <person name="Najjari A."/>
            <person name="Youssef N."/>
            <person name="Fhoula I."/>
            <person name="Ben Dhia O."/>
            <person name="Mahjoubi M."/>
            <person name="Ouzari H.I."/>
            <person name="Cherif A."/>
        </authorList>
    </citation>
    <scope>NUCLEOTIDE SEQUENCE [LARGE SCALE GENOMIC DNA]</scope>
    <source>
        <strain evidence="3 4">N11</strain>
    </source>
</reference>